<dbReference type="Pfam" id="PF06866">
    <property type="entry name" value="DUF1256"/>
    <property type="match status" value="1"/>
</dbReference>
<name>A0A2R5EXQ2_9BACL</name>
<gene>
    <name evidence="1" type="ORF">PAT3040_02699</name>
</gene>
<dbReference type="AlphaFoldDB" id="A0A2R5EXQ2"/>
<dbReference type="EMBL" id="BDQX01000138">
    <property type="protein sequence ID" value="GBG08131.1"/>
    <property type="molecule type" value="Genomic_DNA"/>
</dbReference>
<keyword evidence="1" id="KW-0645">Protease</keyword>
<dbReference type="InterPro" id="IPR009665">
    <property type="entry name" value="YyaC"/>
</dbReference>
<accession>A0A2R5EXQ2</accession>
<organism evidence="1 2">
    <name type="scientific">Paenibacillus agaridevorans</name>
    <dbReference type="NCBI Taxonomy" id="171404"/>
    <lineage>
        <taxon>Bacteria</taxon>
        <taxon>Bacillati</taxon>
        <taxon>Bacillota</taxon>
        <taxon>Bacilli</taxon>
        <taxon>Bacillales</taxon>
        <taxon>Paenibacillaceae</taxon>
        <taxon>Paenibacillus</taxon>
    </lineage>
</organism>
<dbReference type="GO" id="GO:0008233">
    <property type="term" value="F:peptidase activity"/>
    <property type="evidence" value="ECO:0007669"/>
    <property type="project" value="UniProtKB-KW"/>
</dbReference>
<dbReference type="GO" id="GO:0006508">
    <property type="term" value="P:proteolysis"/>
    <property type="evidence" value="ECO:0007669"/>
    <property type="project" value="UniProtKB-KW"/>
</dbReference>
<reference evidence="1 2" key="1">
    <citation type="submission" date="2017-08" db="EMBL/GenBank/DDBJ databases">
        <title>Substantial Increase in Enzyme Production by Combined Drug-Resistance Mutations in Paenibacillus agaridevorans.</title>
        <authorList>
            <person name="Tanaka Y."/>
            <person name="Funane K."/>
            <person name="Hosaka T."/>
            <person name="Shiwa Y."/>
            <person name="Fujita N."/>
            <person name="Miyazaki T."/>
            <person name="Yoshikawa H."/>
            <person name="Murakami K."/>
            <person name="Kasahara K."/>
            <person name="Inaoka T."/>
            <person name="Hiraga Y."/>
            <person name="Ochi K."/>
        </authorList>
    </citation>
    <scope>NUCLEOTIDE SEQUENCE [LARGE SCALE GENOMIC DNA]</scope>
    <source>
        <strain evidence="1 2">T-3040</strain>
    </source>
</reference>
<protein>
    <submittedName>
        <fullName evidence="1">Putative spore protease YyaC</fullName>
    </submittedName>
</protein>
<dbReference type="SUPFAM" id="SSF53163">
    <property type="entry name" value="HybD-like"/>
    <property type="match status" value="1"/>
</dbReference>
<proteinExistence type="predicted"/>
<evidence type="ECO:0000313" key="2">
    <source>
        <dbReference type="Proteomes" id="UP000245202"/>
    </source>
</evidence>
<sequence length="69" mass="7367">MLGSGPLQPGAATGRQLPPIGDYAIAGVVNRFGPKAYGMLQTTSLHLVMGMAREIVSAINEAWYIHNKQ</sequence>
<dbReference type="Proteomes" id="UP000245202">
    <property type="component" value="Unassembled WGS sequence"/>
</dbReference>
<evidence type="ECO:0000313" key="1">
    <source>
        <dbReference type="EMBL" id="GBG08131.1"/>
    </source>
</evidence>
<comment type="caution">
    <text evidence="1">The sequence shown here is derived from an EMBL/GenBank/DDBJ whole genome shotgun (WGS) entry which is preliminary data.</text>
</comment>
<keyword evidence="1" id="KW-0378">Hydrolase</keyword>
<dbReference type="InterPro" id="IPR023430">
    <property type="entry name" value="Pept_HybD-like_dom_sf"/>
</dbReference>
<keyword evidence="2" id="KW-1185">Reference proteome</keyword>